<dbReference type="InterPro" id="IPR036291">
    <property type="entry name" value="NAD(P)-bd_dom_sf"/>
</dbReference>
<dbReference type="Gene3D" id="3.40.50.720">
    <property type="entry name" value="NAD(P)-binding Rossmann-like Domain"/>
    <property type="match status" value="1"/>
</dbReference>
<protein>
    <submittedName>
        <fullName evidence="2">NAD-dependent epimerase/dehydratase family protein</fullName>
    </submittedName>
</protein>
<dbReference type="AlphaFoldDB" id="A0A4R8VAW3"/>
<evidence type="ECO:0000313" key="2">
    <source>
        <dbReference type="EMBL" id="TFB79172.1"/>
    </source>
</evidence>
<evidence type="ECO:0000259" key="1">
    <source>
        <dbReference type="Pfam" id="PF01370"/>
    </source>
</evidence>
<dbReference type="OrthoDB" id="8205493at2"/>
<dbReference type="RefSeq" id="WP_104095052.1">
    <property type="nucleotide sequence ID" value="NZ_JACHBP010000001.1"/>
</dbReference>
<gene>
    <name evidence="2" type="ORF">E3N84_03335</name>
</gene>
<sequence length="312" mass="33536">MSLHHVILGGSGVVGRETAAALRAADQNVTVVRRSPDPESGPGAPVVSADLRDLDDAIRAVRGAEVVYLVLGLPYRLAVWRRDWPRVVENVIAAAKVEGAHLVYFDNVYAYGKVDGPMTEDSPIRPSSRKGEIRAALLQQLEVGHERGLELTVARSADFYGPGASTSAFNSMALDPVARGKEPTWLIDATLPHSMTYTPDIGAALAILGTDDRARGKVWHIPTAPALTGEEYLTLATGGGLRHRTISLGTMRLGAPFVAVAREALELSYQNSRPYVFDSSRFESTFSMAATPYEVGIVRALEESRRVASATG</sequence>
<dbReference type="Proteomes" id="UP000298488">
    <property type="component" value="Unassembled WGS sequence"/>
</dbReference>
<organism evidence="2 3">
    <name type="scientific">Terrimesophilobacter mesophilus</name>
    <dbReference type="NCBI Taxonomy" id="433647"/>
    <lineage>
        <taxon>Bacteria</taxon>
        <taxon>Bacillati</taxon>
        <taxon>Actinomycetota</taxon>
        <taxon>Actinomycetes</taxon>
        <taxon>Micrococcales</taxon>
        <taxon>Microbacteriaceae</taxon>
        <taxon>Terrimesophilobacter</taxon>
    </lineage>
</organism>
<name>A0A4R8VAW3_9MICO</name>
<comment type="caution">
    <text evidence="2">The sequence shown here is derived from an EMBL/GenBank/DDBJ whole genome shotgun (WGS) entry which is preliminary data.</text>
</comment>
<feature type="domain" description="NAD-dependent epimerase/dehydratase" evidence="1">
    <location>
        <begin position="6"/>
        <end position="181"/>
    </location>
</feature>
<dbReference type="EMBL" id="SOFI01000003">
    <property type="protein sequence ID" value="TFB79172.1"/>
    <property type="molecule type" value="Genomic_DNA"/>
</dbReference>
<accession>A0A4R8VAW3</accession>
<dbReference type="InterPro" id="IPR001509">
    <property type="entry name" value="Epimerase_deHydtase"/>
</dbReference>
<dbReference type="SUPFAM" id="SSF51735">
    <property type="entry name" value="NAD(P)-binding Rossmann-fold domains"/>
    <property type="match status" value="1"/>
</dbReference>
<evidence type="ECO:0000313" key="3">
    <source>
        <dbReference type="Proteomes" id="UP000298488"/>
    </source>
</evidence>
<reference evidence="2 3" key="1">
    <citation type="submission" date="2019-03" db="EMBL/GenBank/DDBJ databases">
        <title>Genomics of glacier-inhabiting Cryobacterium strains.</title>
        <authorList>
            <person name="Liu Q."/>
            <person name="Xin Y.-H."/>
        </authorList>
    </citation>
    <scope>NUCLEOTIDE SEQUENCE [LARGE SCALE GENOMIC DNA]</scope>
    <source>
        <strain evidence="2 3">CGMCC 1.10440</strain>
    </source>
</reference>
<proteinExistence type="predicted"/>
<dbReference type="Pfam" id="PF01370">
    <property type="entry name" value="Epimerase"/>
    <property type="match status" value="1"/>
</dbReference>
<keyword evidence="3" id="KW-1185">Reference proteome</keyword>